<evidence type="ECO:0000256" key="2">
    <source>
        <dbReference type="ARBA" id="ARBA00022490"/>
    </source>
</evidence>
<dbReference type="Gene3D" id="3.40.50.620">
    <property type="entry name" value="HUPs"/>
    <property type="match status" value="2"/>
</dbReference>
<evidence type="ECO:0000259" key="13">
    <source>
        <dbReference type="Pfam" id="PF09334"/>
    </source>
</evidence>
<dbReference type="PRINTS" id="PR00985">
    <property type="entry name" value="TRNASYNTHLEU"/>
</dbReference>
<dbReference type="InterPro" id="IPR002302">
    <property type="entry name" value="Leu-tRNA-ligase"/>
</dbReference>
<gene>
    <name evidence="9 15" type="primary">leuS</name>
    <name evidence="15" type="ORF">MU846_06175</name>
</gene>
<evidence type="ECO:0000256" key="5">
    <source>
        <dbReference type="ARBA" id="ARBA00022840"/>
    </source>
</evidence>
<feature type="domain" description="Aminoacyl-tRNA synthetase class Ia" evidence="11">
    <location>
        <begin position="416"/>
        <end position="612"/>
    </location>
</feature>
<dbReference type="HAMAP" id="MF_00049_B">
    <property type="entry name" value="Leu_tRNA_synth_B"/>
    <property type="match status" value="1"/>
</dbReference>
<evidence type="ECO:0000259" key="14">
    <source>
        <dbReference type="Pfam" id="PF13603"/>
    </source>
</evidence>
<evidence type="ECO:0000256" key="9">
    <source>
        <dbReference type="HAMAP-Rule" id="MF_00049"/>
    </source>
</evidence>
<dbReference type="Proteomes" id="UP001165524">
    <property type="component" value="Unassembled WGS sequence"/>
</dbReference>
<dbReference type="Gene3D" id="3.90.740.10">
    <property type="entry name" value="Valyl/Leucyl/Isoleucyl-tRNA synthetase, editing domain"/>
    <property type="match status" value="1"/>
</dbReference>
<comment type="similarity">
    <text evidence="1 9 10">Belongs to the class-I aminoacyl-tRNA synthetase family.</text>
</comment>
<keyword evidence="4 9" id="KW-0547">Nucleotide-binding</keyword>
<dbReference type="SUPFAM" id="SSF52374">
    <property type="entry name" value="Nucleotidylyl transferase"/>
    <property type="match status" value="1"/>
</dbReference>
<reference evidence="15" key="1">
    <citation type="submission" date="2022-04" db="EMBL/GenBank/DDBJ databases">
        <title>Alcanivorax sp. CY1518 draft genome sequence.</title>
        <authorList>
            <person name="Zhao G."/>
            <person name="An M."/>
        </authorList>
    </citation>
    <scope>NUCLEOTIDE SEQUENCE</scope>
    <source>
        <strain evidence="15">CY1518</strain>
    </source>
</reference>
<dbReference type="PANTHER" id="PTHR43740:SF2">
    <property type="entry name" value="LEUCINE--TRNA LIGASE, MITOCHONDRIAL"/>
    <property type="match status" value="1"/>
</dbReference>
<dbReference type="CDD" id="cd07958">
    <property type="entry name" value="Anticodon_Ia_Leu_BEm"/>
    <property type="match status" value="1"/>
</dbReference>
<dbReference type="Pfam" id="PF08264">
    <property type="entry name" value="Anticodon_1"/>
    <property type="match status" value="1"/>
</dbReference>
<dbReference type="PANTHER" id="PTHR43740">
    <property type="entry name" value="LEUCYL-TRNA SYNTHETASE"/>
    <property type="match status" value="1"/>
</dbReference>
<feature type="domain" description="Methionyl/Leucyl tRNA synthetase" evidence="13">
    <location>
        <begin position="39"/>
        <end position="171"/>
    </location>
</feature>
<dbReference type="RefSeq" id="WP_246950394.1">
    <property type="nucleotide sequence ID" value="NZ_JALKII010000003.1"/>
</dbReference>
<feature type="short sequence motif" description="'KMSKS' region" evidence="9">
    <location>
        <begin position="574"/>
        <end position="578"/>
    </location>
</feature>
<evidence type="ECO:0000259" key="12">
    <source>
        <dbReference type="Pfam" id="PF08264"/>
    </source>
</evidence>
<evidence type="ECO:0000256" key="10">
    <source>
        <dbReference type="RuleBase" id="RU363035"/>
    </source>
</evidence>
<dbReference type="Pfam" id="PF13603">
    <property type="entry name" value="tRNA-synt_1_2"/>
    <property type="match status" value="1"/>
</dbReference>
<dbReference type="PROSITE" id="PS00178">
    <property type="entry name" value="AA_TRNA_LIGASE_I"/>
    <property type="match status" value="1"/>
</dbReference>
<dbReference type="InterPro" id="IPR025709">
    <property type="entry name" value="Leu_tRNA-synth_edit"/>
</dbReference>
<evidence type="ECO:0000256" key="1">
    <source>
        <dbReference type="ARBA" id="ARBA00005594"/>
    </source>
</evidence>
<name>A0ABT0E636_9GAMM</name>
<protein>
    <recommendedName>
        <fullName evidence="9">Leucine--tRNA ligase</fullName>
        <ecNumber evidence="9">6.1.1.4</ecNumber>
    </recommendedName>
    <alternativeName>
        <fullName evidence="9">Leucyl-tRNA synthetase</fullName>
        <shortName evidence="9">LeuRS</shortName>
    </alternativeName>
</protein>
<evidence type="ECO:0000256" key="3">
    <source>
        <dbReference type="ARBA" id="ARBA00022598"/>
    </source>
</evidence>
<evidence type="ECO:0000313" key="15">
    <source>
        <dbReference type="EMBL" id="MCK0537294.1"/>
    </source>
</evidence>
<keyword evidence="3 9" id="KW-0436">Ligase</keyword>
<sequence length="814" mass="90840">MQAQYRPEQIEAEAQRFWEEQQTFKVSEDTSREKFYCLSMFPYPSGRLHMGHVRNYTIGDVISRYQRMQGKNVLQPMGWDAFGLPAENAALQNGVAPARWTYENIDYMKAQLKRLGFGYDWSRELATCRPEYYRWEQWFFTQLFEKGLVYRKMATVNWDPVDQTVLANEQVIDGRGWRSGALVEQKEIPQWFIKITDYAEELLNDLDQLDGWPEQVKTMQRNWIGRSEGVELAFDVPGQAPLRVYTTRPDTLMGVSYVAVAAGHPLARLAAAENPAVAHFIEQCQHQKVAEADLATMEKAGIDTGLTAIHPITGEAVPVWVANFVLMSYGTGAVMAVPAHDQRDWEFARQYQLPVIQVIAPADGTTIDLEQGAFTEKGVLINSGAFTGLTSDAAFDAIASHLGDAGKGERKVNYRLRDWGVSRQRYWGAPIPMLTLENGDIVPAPADTLPVRLPEDVQMDGVTSPIKADPAWARAEIDGQPALRETDTFDTFMESSWYYARYCSPQNNDAMLDPAAANYWLPVDQYIGGIEHAILHLLYSRFFHKLLRDAGLVESDEPFKALLCQGMVLKDGAKMSKSKGNTVDPQALIEQYGADTVRLFTMFAAPPEQSLEWNDAGVEGANRFLKRLWRLVHENLAAVPALDPTALTGAARDLRRKTHETIAKVSDDYGRRMTFNTAIAAVMELTNDVSRFDASCDQGRAVVREALEAAVVLLAPITPHICHVLWQALGQQTPIVDVAWPTFDETALVKDTIELVVQVNGKVRAKIDAPADADNAALEALAQGAPNVQRFLEGMTVRKVIVVRGKLVNIVVSG</sequence>
<dbReference type="EC" id="6.1.1.4" evidence="9"/>
<accession>A0ABT0E636</accession>
<comment type="catalytic activity">
    <reaction evidence="8 9">
        <text>tRNA(Leu) + L-leucine + ATP = L-leucyl-tRNA(Leu) + AMP + diphosphate</text>
        <dbReference type="Rhea" id="RHEA:11688"/>
        <dbReference type="Rhea" id="RHEA-COMP:9613"/>
        <dbReference type="Rhea" id="RHEA-COMP:9622"/>
        <dbReference type="ChEBI" id="CHEBI:30616"/>
        <dbReference type="ChEBI" id="CHEBI:33019"/>
        <dbReference type="ChEBI" id="CHEBI:57427"/>
        <dbReference type="ChEBI" id="CHEBI:78442"/>
        <dbReference type="ChEBI" id="CHEBI:78494"/>
        <dbReference type="ChEBI" id="CHEBI:456215"/>
        <dbReference type="EC" id="6.1.1.4"/>
    </reaction>
</comment>
<keyword evidence="7 9" id="KW-0030">Aminoacyl-tRNA synthetase</keyword>
<dbReference type="InterPro" id="IPR009008">
    <property type="entry name" value="Val/Leu/Ile-tRNA-synth_edit"/>
</dbReference>
<keyword evidence="16" id="KW-1185">Reference proteome</keyword>
<dbReference type="InterPro" id="IPR001412">
    <property type="entry name" value="aa-tRNA-synth_I_CS"/>
</dbReference>
<dbReference type="SUPFAM" id="SSF47323">
    <property type="entry name" value="Anticodon-binding domain of a subclass of class I aminoacyl-tRNA synthetases"/>
    <property type="match status" value="1"/>
</dbReference>
<comment type="subcellular location">
    <subcellularLocation>
        <location evidence="9">Cytoplasm</location>
    </subcellularLocation>
</comment>
<evidence type="ECO:0000313" key="16">
    <source>
        <dbReference type="Proteomes" id="UP001165524"/>
    </source>
</evidence>
<dbReference type="InterPro" id="IPR013155">
    <property type="entry name" value="M/V/L/I-tRNA-synth_anticd-bd"/>
</dbReference>
<dbReference type="CDD" id="cd00812">
    <property type="entry name" value="LeuRS_core"/>
    <property type="match status" value="1"/>
</dbReference>
<dbReference type="EMBL" id="JALKII010000003">
    <property type="protein sequence ID" value="MCK0537294.1"/>
    <property type="molecule type" value="Genomic_DNA"/>
</dbReference>
<proteinExistence type="inferred from homology"/>
<keyword evidence="6 9" id="KW-0648">Protein biosynthesis</keyword>
<dbReference type="NCBIfam" id="TIGR00396">
    <property type="entry name" value="leuS_bact"/>
    <property type="match status" value="1"/>
</dbReference>
<evidence type="ECO:0000256" key="4">
    <source>
        <dbReference type="ARBA" id="ARBA00022741"/>
    </source>
</evidence>
<keyword evidence="2 9" id="KW-0963">Cytoplasm</keyword>
<feature type="domain" description="Leucyl-tRNA synthetase editing" evidence="14">
    <location>
        <begin position="221"/>
        <end position="402"/>
    </location>
</feature>
<dbReference type="Gene3D" id="3.10.20.590">
    <property type="match status" value="1"/>
</dbReference>
<dbReference type="InterPro" id="IPR014729">
    <property type="entry name" value="Rossmann-like_a/b/a_fold"/>
</dbReference>
<organism evidence="15 16">
    <name type="scientific">Alcanivorax quisquiliarum</name>
    <dbReference type="NCBI Taxonomy" id="2933565"/>
    <lineage>
        <taxon>Bacteria</taxon>
        <taxon>Pseudomonadati</taxon>
        <taxon>Pseudomonadota</taxon>
        <taxon>Gammaproteobacteria</taxon>
        <taxon>Oceanospirillales</taxon>
        <taxon>Alcanivoracaceae</taxon>
        <taxon>Alcanivorax</taxon>
    </lineage>
</organism>
<keyword evidence="5 9" id="KW-0067">ATP-binding</keyword>
<dbReference type="InterPro" id="IPR002300">
    <property type="entry name" value="aa-tRNA-synth_Ia"/>
</dbReference>
<feature type="short sequence motif" description="'HIGH' region" evidence="9">
    <location>
        <begin position="42"/>
        <end position="52"/>
    </location>
</feature>
<comment type="caution">
    <text evidence="15">The sequence shown here is derived from an EMBL/GenBank/DDBJ whole genome shotgun (WGS) entry which is preliminary data.</text>
</comment>
<evidence type="ECO:0000256" key="8">
    <source>
        <dbReference type="ARBA" id="ARBA00047469"/>
    </source>
</evidence>
<evidence type="ECO:0000256" key="7">
    <source>
        <dbReference type="ARBA" id="ARBA00023146"/>
    </source>
</evidence>
<dbReference type="Pfam" id="PF09334">
    <property type="entry name" value="tRNA-synt_1g"/>
    <property type="match status" value="1"/>
</dbReference>
<dbReference type="Pfam" id="PF00133">
    <property type="entry name" value="tRNA-synt_1"/>
    <property type="match status" value="1"/>
</dbReference>
<dbReference type="InterPro" id="IPR015413">
    <property type="entry name" value="Methionyl/Leucyl_tRNA_Synth"/>
</dbReference>
<feature type="binding site" evidence="9">
    <location>
        <position position="577"/>
    </location>
    <ligand>
        <name>ATP</name>
        <dbReference type="ChEBI" id="CHEBI:30616"/>
    </ligand>
</feature>
<evidence type="ECO:0000259" key="11">
    <source>
        <dbReference type="Pfam" id="PF00133"/>
    </source>
</evidence>
<dbReference type="InterPro" id="IPR009080">
    <property type="entry name" value="tRNAsynth_Ia_anticodon-bd"/>
</dbReference>
<evidence type="ECO:0000256" key="6">
    <source>
        <dbReference type="ARBA" id="ARBA00022917"/>
    </source>
</evidence>
<dbReference type="GO" id="GO:0004823">
    <property type="term" value="F:leucine-tRNA ligase activity"/>
    <property type="evidence" value="ECO:0007669"/>
    <property type="project" value="UniProtKB-EC"/>
</dbReference>
<dbReference type="SUPFAM" id="SSF50677">
    <property type="entry name" value="ValRS/IleRS/LeuRS editing domain"/>
    <property type="match status" value="1"/>
</dbReference>
<dbReference type="Gene3D" id="1.10.730.10">
    <property type="entry name" value="Isoleucyl-tRNA Synthetase, Domain 1"/>
    <property type="match status" value="1"/>
</dbReference>
<feature type="domain" description="Methionyl/Valyl/Leucyl/Isoleucyl-tRNA synthetase anticodon-binding" evidence="12">
    <location>
        <begin position="652"/>
        <end position="774"/>
    </location>
</feature>